<feature type="compositionally biased region" description="Basic and acidic residues" evidence="1">
    <location>
        <begin position="8"/>
        <end position="18"/>
    </location>
</feature>
<comment type="caution">
    <text evidence="2">The sequence shown here is derived from an EMBL/GenBank/DDBJ whole genome shotgun (WGS) entry which is preliminary data.</text>
</comment>
<keyword evidence="3" id="KW-1185">Reference proteome</keyword>
<evidence type="ECO:0000256" key="1">
    <source>
        <dbReference type="SAM" id="MobiDB-lite"/>
    </source>
</evidence>
<sequence length="122" mass="14563">MMTNPSESKNKDYQEVKRGAKKVCRKKKRNHIDNKLSLIEDHYVNKEIRNFYQECKKSRKTYVPLPQYIKDKEGSLMADKAAKLTRWKEYFAELLSENDVLESELEWEETEHTRRMDSGSSN</sequence>
<proteinExistence type="predicted"/>
<dbReference type="Proteomes" id="UP001458880">
    <property type="component" value="Unassembled WGS sequence"/>
</dbReference>
<protein>
    <submittedName>
        <fullName evidence="2">Uncharacterized protein</fullName>
    </submittedName>
</protein>
<name>A0AAW1MGZ6_POPJA</name>
<evidence type="ECO:0000313" key="3">
    <source>
        <dbReference type="Proteomes" id="UP001458880"/>
    </source>
</evidence>
<accession>A0AAW1MGZ6</accession>
<reference evidence="2 3" key="1">
    <citation type="journal article" date="2024" name="BMC Genomics">
        <title>De novo assembly and annotation of Popillia japonica's genome with initial clues to its potential as an invasive pest.</title>
        <authorList>
            <person name="Cucini C."/>
            <person name="Boschi S."/>
            <person name="Funari R."/>
            <person name="Cardaioli E."/>
            <person name="Iannotti N."/>
            <person name="Marturano G."/>
            <person name="Paoli F."/>
            <person name="Bruttini M."/>
            <person name="Carapelli A."/>
            <person name="Frati F."/>
            <person name="Nardi F."/>
        </authorList>
    </citation>
    <scope>NUCLEOTIDE SEQUENCE [LARGE SCALE GENOMIC DNA]</scope>
    <source>
        <strain evidence="2">DMR45628</strain>
    </source>
</reference>
<dbReference type="AlphaFoldDB" id="A0AAW1MGZ6"/>
<dbReference type="EMBL" id="JASPKY010000037">
    <property type="protein sequence ID" value="KAK9746815.1"/>
    <property type="molecule type" value="Genomic_DNA"/>
</dbReference>
<evidence type="ECO:0000313" key="2">
    <source>
        <dbReference type="EMBL" id="KAK9746815.1"/>
    </source>
</evidence>
<gene>
    <name evidence="2" type="ORF">QE152_g5821</name>
</gene>
<feature type="region of interest" description="Disordered" evidence="1">
    <location>
        <begin position="1"/>
        <end position="20"/>
    </location>
</feature>
<organism evidence="2 3">
    <name type="scientific">Popillia japonica</name>
    <name type="common">Japanese beetle</name>
    <dbReference type="NCBI Taxonomy" id="7064"/>
    <lineage>
        <taxon>Eukaryota</taxon>
        <taxon>Metazoa</taxon>
        <taxon>Ecdysozoa</taxon>
        <taxon>Arthropoda</taxon>
        <taxon>Hexapoda</taxon>
        <taxon>Insecta</taxon>
        <taxon>Pterygota</taxon>
        <taxon>Neoptera</taxon>
        <taxon>Endopterygota</taxon>
        <taxon>Coleoptera</taxon>
        <taxon>Polyphaga</taxon>
        <taxon>Scarabaeiformia</taxon>
        <taxon>Scarabaeidae</taxon>
        <taxon>Rutelinae</taxon>
        <taxon>Popillia</taxon>
    </lineage>
</organism>